<feature type="compositionally biased region" description="Basic and acidic residues" evidence="1">
    <location>
        <begin position="140"/>
        <end position="159"/>
    </location>
</feature>
<feature type="region of interest" description="Disordered" evidence="1">
    <location>
        <begin position="54"/>
        <end position="96"/>
    </location>
</feature>
<reference evidence="2 3" key="1">
    <citation type="journal article" date="2013" name="Stand. Genomic Sci.">
        <title>Genome sequence of the reddish-pigmented Rubellimicrobium thermophilum type strain (DSM 16684(T)), a member of the Roseobacter clade.</title>
        <authorList>
            <person name="Fiebig A."/>
            <person name="Riedel T."/>
            <person name="Gronow S."/>
            <person name="Petersen J."/>
            <person name="Klenk H.P."/>
            <person name="Goker M."/>
        </authorList>
    </citation>
    <scope>NUCLEOTIDE SEQUENCE [LARGE SCALE GENOMIC DNA]</scope>
    <source>
        <strain evidence="2 3">DSM 16684</strain>
    </source>
</reference>
<dbReference type="AlphaFoldDB" id="S9S0Q4"/>
<sequence>MSRHGARRPRAQCREMLEHLRPFLEIAPDGMRIEHGQIRPAVAIICRLHAAEPRGKVGQGGMGRHGRRRSGDHGDPPGRRRLEGRGALGQAGHGRGEIELRLPRAQEAAQPGLKKAFARLARHHILGPAGQRGQAQRPLSRRDEDDRRNIGRPGLEQREILPPLARVEQQQCRPPARSRAGARAGSAQTSSGRCARRTASCSRARRGGSPSTIRMWPDMIRFSALAASVS</sequence>
<dbReference type="Proteomes" id="UP000015346">
    <property type="component" value="Unassembled WGS sequence"/>
</dbReference>
<feature type="compositionally biased region" description="Low complexity" evidence="1">
    <location>
        <begin position="177"/>
        <end position="202"/>
    </location>
</feature>
<organism evidence="2 3">
    <name type="scientific">Rubellimicrobium thermophilum DSM 16684</name>
    <dbReference type="NCBI Taxonomy" id="1123069"/>
    <lineage>
        <taxon>Bacteria</taxon>
        <taxon>Pseudomonadati</taxon>
        <taxon>Pseudomonadota</taxon>
        <taxon>Alphaproteobacteria</taxon>
        <taxon>Rhodobacterales</taxon>
        <taxon>Roseobacteraceae</taxon>
        <taxon>Rubellimicrobium</taxon>
    </lineage>
</organism>
<protein>
    <submittedName>
        <fullName evidence="2">Uncharacterized protein</fullName>
    </submittedName>
</protein>
<dbReference type="STRING" id="1123069.ruthe_02613"/>
<dbReference type="HOGENOM" id="CLU_1204078_0_0_5"/>
<proteinExistence type="predicted"/>
<keyword evidence="3" id="KW-1185">Reference proteome</keyword>
<evidence type="ECO:0000313" key="2">
    <source>
        <dbReference type="EMBL" id="EPX83815.1"/>
    </source>
</evidence>
<dbReference type="EMBL" id="AOLV01000029">
    <property type="protein sequence ID" value="EPX83815.1"/>
    <property type="molecule type" value="Genomic_DNA"/>
</dbReference>
<name>S9S0Q4_9RHOB</name>
<comment type="caution">
    <text evidence="2">The sequence shown here is derived from an EMBL/GenBank/DDBJ whole genome shotgun (WGS) entry which is preliminary data.</text>
</comment>
<accession>S9S0Q4</accession>
<evidence type="ECO:0000313" key="3">
    <source>
        <dbReference type="Proteomes" id="UP000015346"/>
    </source>
</evidence>
<feature type="region of interest" description="Disordered" evidence="1">
    <location>
        <begin position="126"/>
        <end position="212"/>
    </location>
</feature>
<gene>
    <name evidence="2" type="ORF">ruthe_02613</name>
</gene>
<evidence type="ECO:0000256" key="1">
    <source>
        <dbReference type="SAM" id="MobiDB-lite"/>
    </source>
</evidence>
<feature type="compositionally biased region" description="Basic and acidic residues" evidence="1">
    <location>
        <begin position="69"/>
        <end position="84"/>
    </location>
</feature>